<evidence type="ECO:0000313" key="6">
    <source>
        <dbReference type="Proteomes" id="UP000309033"/>
    </source>
</evidence>
<comment type="caution">
    <text evidence="5">The sequence shown here is derived from an EMBL/GenBank/DDBJ whole genome shotgun (WGS) entry which is preliminary data.</text>
</comment>
<dbReference type="InterPro" id="IPR024083">
    <property type="entry name" value="Fumarase/histidase_N"/>
</dbReference>
<dbReference type="Pfam" id="PF00206">
    <property type="entry name" value="Lyase_1"/>
    <property type="match status" value="1"/>
</dbReference>
<sequence length="426" mass="44209">MSDARSDAGSDSGPDAASDAGSGAESGAGPDHGLLTPVWAGTDVAAVTGDGAWLRAMLEAEVCLARAQARLGVVPERAAAAIAEAARPERFDVAGLARRARDAGNPVVPLVEDLRAAAGDARRWVHHGATSQDVLDTAAMLVSARARAVILPHLDRVLAALARLAAEHRGTPMAGRTLMQRAVPTTFGLKAAGWLLGCRDARDRLAAVRLPVQLGGAAGTMAGYGERALELLPLFAAETGLAEPVLPWHTSRTPVTDLAAALAAVTGALGKLAVDVILLAQSEVGEVAEPAAPGRGGSSTMAHKRNPVLATMIRSAALQAPALTQILLASRVAEHERPAGGWHAEWQPLRECLRLAGGAAETGAELTGGLEVFPGRMRQNLDELLAVLREHGEDTGAGPAPALVDRALEFHTRESRSREHHAREDG</sequence>
<feature type="region of interest" description="Disordered" evidence="3">
    <location>
        <begin position="1"/>
        <end position="35"/>
    </location>
</feature>
<dbReference type="InterPro" id="IPR020557">
    <property type="entry name" value="Fumarate_lyase_CS"/>
</dbReference>
<dbReference type="SUPFAM" id="SSF48557">
    <property type="entry name" value="L-aspartase-like"/>
    <property type="match status" value="1"/>
</dbReference>
<dbReference type="InterPro" id="IPR022761">
    <property type="entry name" value="Fumarate_lyase_N"/>
</dbReference>
<feature type="compositionally biased region" description="Low complexity" evidence="3">
    <location>
        <begin position="9"/>
        <end position="31"/>
    </location>
</feature>
<dbReference type="AlphaFoldDB" id="A0A5R8Z5L9"/>
<keyword evidence="1" id="KW-0456">Lyase</keyword>
<dbReference type="InterPro" id="IPR000362">
    <property type="entry name" value="Fumarate_lyase_fam"/>
</dbReference>
<dbReference type="OrthoDB" id="9768878at2"/>
<dbReference type="PANTHER" id="PTHR43172">
    <property type="entry name" value="ADENYLOSUCCINATE LYASE"/>
    <property type="match status" value="1"/>
</dbReference>
<dbReference type="PROSITE" id="PS00163">
    <property type="entry name" value="FUMARATE_LYASES"/>
    <property type="match status" value="1"/>
</dbReference>
<evidence type="ECO:0000256" key="3">
    <source>
        <dbReference type="SAM" id="MobiDB-lite"/>
    </source>
</evidence>
<keyword evidence="6" id="KW-1185">Reference proteome</keyword>
<dbReference type="Proteomes" id="UP000309033">
    <property type="component" value="Unassembled WGS sequence"/>
</dbReference>
<accession>A0A5R8Z5L9</accession>
<keyword evidence="5" id="KW-0413">Isomerase</keyword>
<dbReference type="Gene3D" id="1.10.275.10">
    <property type="entry name" value="Fumarase/aspartase (N-terminal domain)"/>
    <property type="match status" value="1"/>
</dbReference>
<dbReference type="PRINTS" id="PR00149">
    <property type="entry name" value="FUMRATELYASE"/>
</dbReference>
<dbReference type="PANTHER" id="PTHR43172:SF2">
    <property type="entry name" value="ADENYLOSUCCINATE LYASE C-TERMINAL DOMAIN-CONTAINING PROTEIN"/>
    <property type="match status" value="1"/>
</dbReference>
<gene>
    <name evidence="5" type="primary">pcaB</name>
    <name evidence="5" type="ORF">FED44_13650</name>
</gene>
<comment type="similarity">
    <text evidence="2">Belongs to the class-II fumarase/aspartase family.</text>
</comment>
<dbReference type="Gene3D" id="1.20.200.10">
    <property type="entry name" value="Fumarase/aspartase (Central domain)"/>
    <property type="match status" value="1"/>
</dbReference>
<dbReference type="EC" id="5.5.1.2" evidence="5"/>
<protein>
    <submittedName>
        <fullName evidence="5">3-carboxy-cis,cis-muconate cycloisomerase</fullName>
        <ecNumber evidence="5">5.5.1.2</ecNumber>
    </submittedName>
</protein>
<dbReference type="GO" id="GO:0019619">
    <property type="term" value="P:3,4-dihydroxybenzoate catabolic process"/>
    <property type="evidence" value="ECO:0007669"/>
    <property type="project" value="InterPro"/>
</dbReference>
<proteinExistence type="inferred from homology"/>
<name>A0A5R8Z5L9_9ACTN</name>
<evidence type="ECO:0000256" key="1">
    <source>
        <dbReference type="ARBA" id="ARBA00023239"/>
    </source>
</evidence>
<dbReference type="InterPro" id="IPR008948">
    <property type="entry name" value="L-Aspartase-like"/>
</dbReference>
<dbReference type="GO" id="GO:0016829">
    <property type="term" value="F:lyase activity"/>
    <property type="evidence" value="ECO:0007669"/>
    <property type="project" value="UniProtKB-KW"/>
</dbReference>
<dbReference type="EMBL" id="VANP01000004">
    <property type="protein sequence ID" value="TLP61049.1"/>
    <property type="molecule type" value="Genomic_DNA"/>
</dbReference>
<evidence type="ECO:0000313" key="5">
    <source>
        <dbReference type="EMBL" id="TLP61049.1"/>
    </source>
</evidence>
<dbReference type="GO" id="GO:0047472">
    <property type="term" value="F:3-carboxy-cis,cis-muconate cycloisomerase activity"/>
    <property type="evidence" value="ECO:0007669"/>
    <property type="project" value="UniProtKB-EC"/>
</dbReference>
<evidence type="ECO:0000256" key="2">
    <source>
        <dbReference type="ARBA" id="ARBA00034772"/>
    </source>
</evidence>
<dbReference type="NCBIfam" id="TIGR02426">
    <property type="entry name" value="protocat_pcaB"/>
    <property type="match status" value="1"/>
</dbReference>
<organism evidence="5 6">
    <name type="scientific">Microbispora triticiradicis</name>
    <dbReference type="NCBI Taxonomy" id="2200763"/>
    <lineage>
        <taxon>Bacteria</taxon>
        <taxon>Bacillati</taxon>
        <taxon>Actinomycetota</taxon>
        <taxon>Actinomycetes</taxon>
        <taxon>Streptosporangiales</taxon>
        <taxon>Streptosporangiaceae</taxon>
        <taxon>Microbispora</taxon>
    </lineage>
</organism>
<feature type="domain" description="Fumarate lyase N-terminal" evidence="4">
    <location>
        <begin position="58"/>
        <end position="319"/>
    </location>
</feature>
<dbReference type="PRINTS" id="PR00145">
    <property type="entry name" value="ARGSUCLYASE"/>
</dbReference>
<reference evidence="5" key="1">
    <citation type="submission" date="2019-05" db="EMBL/GenBank/DDBJ databases">
        <title>Isolation, diversity and antifungal activity of Actinobacteria from wheat.</title>
        <authorList>
            <person name="Yu B."/>
        </authorList>
    </citation>
    <scope>NUCLEOTIDE SEQUENCE [LARGE SCALE GENOMIC DNA]</scope>
    <source>
        <strain evidence="5">NEAU-HEGS1-5</strain>
    </source>
</reference>
<evidence type="ECO:0000259" key="4">
    <source>
        <dbReference type="Pfam" id="PF00206"/>
    </source>
</evidence>
<dbReference type="InterPro" id="IPR012789">
    <property type="entry name" value="Protocat_PcaB-like"/>
</dbReference>